<evidence type="ECO:0000256" key="4">
    <source>
        <dbReference type="ARBA" id="ARBA00022989"/>
    </source>
</evidence>
<dbReference type="InterPro" id="IPR005016">
    <property type="entry name" value="TDE1/TMS"/>
</dbReference>
<sequence length="172" mass="19501">MVRVFMLCKIFERIPGGCGLNIFFLCSIFILSVAIHITQPRIFMPDPGLLPKITGSGLISVLVMTVLLPVLVVATALWVNVYLSNNKQLQKLRGNHKDESEGFIVLCCDQCCPDATEAQEIDDKDTDTDVKESKMKVADDETEHVTYSYSFFHFMMVISILFVKIQLTIWYK</sequence>
<evidence type="ECO:0000256" key="1">
    <source>
        <dbReference type="ARBA" id="ARBA00004141"/>
    </source>
</evidence>
<feature type="transmembrane region" description="Helical" evidence="6">
    <location>
        <begin position="151"/>
        <end position="171"/>
    </location>
</feature>
<reference evidence="7" key="1">
    <citation type="submission" date="2017-05" db="UniProtKB">
        <authorList>
            <consortium name="EnsemblMetazoa"/>
        </authorList>
    </citation>
    <scope>IDENTIFICATION</scope>
</reference>
<name>A0A1X7VXX0_AMPQE</name>
<dbReference type="GO" id="GO:0016020">
    <property type="term" value="C:membrane"/>
    <property type="evidence" value="ECO:0007669"/>
    <property type="project" value="UniProtKB-SubCell"/>
</dbReference>
<accession>A0A1X7VXX0</accession>
<organism evidence="7">
    <name type="scientific">Amphimedon queenslandica</name>
    <name type="common">Sponge</name>
    <dbReference type="NCBI Taxonomy" id="400682"/>
    <lineage>
        <taxon>Eukaryota</taxon>
        <taxon>Metazoa</taxon>
        <taxon>Porifera</taxon>
        <taxon>Demospongiae</taxon>
        <taxon>Heteroscleromorpha</taxon>
        <taxon>Haplosclerida</taxon>
        <taxon>Niphatidae</taxon>
        <taxon>Amphimedon</taxon>
    </lineage>
</organism>
<dbReference type="eggNOG" id="KOG2592">
    <property type="taxonomic scope" value="Eukaryota"/>
</dbReference>
<keyword evidence="5 6" id="KW-0472">Membrane</keyword>
<dbReference type="EnsemblMetazoa" id="Aqu2.1.44274_001">
    <property type="protein sequence ID" value="Aqu2.1.44274_001"/>
    <property type="gene ID" value="Aqu2.1.44274"/>
</dbReference>
<evidence type="ECO:0000256" key="2">
    <source>
        <dbReference type="ARBA" id="ARBA00006665"/>
    </source>
</evidence>
<dbReference type="InParanoid" id="A0A1X7VXX0"/>
<proteinExistence type="inferred from homology"/>
<dbReference type="AlphaFoldDB" id="A0A1X7VXX0"/>
<evidence type="ECO:0000313" key="7">
    <source>
        <dbReference type="EnsemblMetazoa" id="Aqu2.1.44274_001"/>
    </source>
</evidence>
<comment type="subcellular location">
    <subcellularLocation>
        <location evidence="1">Membrane</location>
        <topology evidence="1">Multi-pass membrane protein</topology>
    </subcellularLocation>
</comment>
<evidence type="ECO:0000256" key="6">
    <source>
        <dbReference type="SAM" id="Phobius"/>
    </source>
</evidence>
<comment type="similarity">
    <text evidence="2">Belongs to the TDE1 family.</text>
</comment>
<keyword evidence="3 6" id="KW-0812">Transmembrane</keyword>
<keyword evidence="4 6" id="KW-1133">Transmembrane helix</keyword>
<dbReference type="Pfam" id="PF03348">
    <property type="entry name" value="Serinc"/>
    <property type="match status" value="1"/>
</dbReference>
<protein>
    <submittedName>
        <fullName evidence="7">Uncharacterized protein</fullName>
    </submittedName>
</protein>
<evidence type="ECO:0000256" key="5">
    <source>
        <dbReference type="ARBA" id="ARBA00023136"/>
    </source>
</evidence>
<dbReference type="OrthoDB" id="5963193at2759"/>
<evidence type="ECO:0000256" key="3">
    <source>
        <dbReference type="ARBA" id="ARBA00022692"/>
    </source>
</evidence>
<feature type="transmembrane region" description="Helical" evidence="6">
    <location>
        <begin position="20"/>
        <end position="38"/>
    </location>
</feature>
<feature type="transmembrane region" description="Helical" evidence="6">
    <location>
        <begin position="58"/>
        <end position="83"/>
    </location>
</feature>